<sequence length="182" mass="20137">MPVLAPTGEILSFAPPKESIQRKGGPDAAYFLCCNENPPWFSPSGSAYWLFKFAPGKFVASDRGCRKGLPAPSAMCGIHAAPLTGYSYQKLRYSARHTGQNQLWKFITCRLGCTLFATQHESCTIRKISCNTAVFTILGLATFLPWLHIGVTLGLPSLKRWNNYARPFGKKRPAVLLQSVRL</sequence>
<comment type="caution">
    <text evidence="2">The sequence shown here is derived from an EMBL/GenBank/DDBJ whole genome shotgun (WGS) entry which is preliminary data.</text>
</comment>
<reference evidence="2 3" key="1">
    <citation type="submission" date="2019-03" db="EMBL/GenBank/DDBJ databases">
        <title>Systems level insights into methane cycling in arid and semi-arid ecosystems.</title>
        <authorList>
            <person name="Kalyuzhnaya M."/>
        </authorList>
    </citation>
    <scope>NUCLEOTIDE SEQUENCE [LARGE SCALE GENOMIC DNA]</scope>
    <source>
        <strain evidence="2 3">S-1</strain>
    </source>
</reference>
<organism evidence="2 3">
    <name type="scientific">Methylomonas methanica</name>
    <dbReference type="NCBI Taxonomy" id="421"/>
    <lineage>
        <taxon>Bacteria</taxon>
        <taxon>Pseudomonadati</taxon>
        <taxon>Pseudomonadota</taxon>
        <taxon>Gammaproteobacteria</taxon>
        <taxon>Methylococcales</taxon>
        <taxon>Methylococcaceae</taxon>
        <taxon>Methylomonas</taxon>
    </lineage>
</organism>
<evidence type="ECO:0000313" key="2">
    <source>
        <dbReference type="EMBL" id="TCV87003.1"/>
    </source>
</evidence>
<name>A0ABY2CUF4_METMH</name>
<evidence type="ECO:0000256" key="1">
    <source>
        <dbReference type="SAM" id="Phobius"/>
    </source>
</evidence>
<proteinExistence type="predicted"/>
<keyword evidence="3" id="KW-1185">Reference proteome</keyword>
<gene>
    <name evidence="2" type="ORF">EDE11_103232</name>
</gene>
<keyword evidence="1" id="KW-0812">Transmembrane</keyword>
<protein>
    <submittedName>
        <fullName evidence="2">Uncharacterized protein</fullName>
    </submittedName>
</protein>
<dbReference type="Proteomes" id="UP000295649">
    <property type="component" value="Unassembled WGS sequence"/>
</dbReference>
<evidence type="ECO:0000313" key="3">
    <source>
        <dbReference type="Proteomes" id="UP000295649"/>
    </source>
</evidence>
<keyword evidence="1" id="KW-0472">Membrane</keyword>
<keyword evidence="1" id="KW-1133">Transmembrane helix</keyword>
<feature type="transmembrane region" description="Helical" evidence="1">
    <location>
        <begin position="133"/>
        <end position="156"/>
    </location>
</feature>
<accession>A0ABY2CUF4</accession>
<dbReference type="EMBL" id="SMCN01000003">
    <property type="protein sequence ID" value="TCV87003.1"/>
    <property type="molecule type" value="Genomic_DNA"/>
</dbReference>